<organism evidence="1 4">
    <name type="scientific">Saccharopolyspora kobensis</name>
    <dbReference type="NCBI Taxonomy" id="146035"/>
    <lineage>
        <taxon>Bacteria</taxon>
        <taxon>Bacillati</taxon>
        <taxon>Actinomycetota</taxon>
        <taxon>Actinomycetes</taxon>
        <taxon>Pseudonocardiales</taxon>
        <taxon>Pseudonocardiaceae</taxon>
        <taxon>Saccharopolyspora</taxon>
    </lineage>
</organism>
<reference evidence="3 4" key="2">
    <citation type="submission" date="2016-10" db="EMBL/GenBank/DDBJ databases">
        <authorList>
            <person name="Varghese N."/>
            <person name="Submissions S."/>
        </authorList>
    </citation>
    <scope>NUCLEOTIDE SEQUENCE [LARGE SCALE GENOMIC DNA]</scope>
    <source>
        <strain evidence="4">ATCC 20501</strain>
        <strain evidence="2 3">CGMCC 4.3529</strain>
    </source>
</reference>
<dbReference type="Proteomes" id="UP000199690">
    <property type="component" value="Unassembled WGS sequence"/>
</dbReference>
<name>A0A1H6DGX7_9PSEU</name>
<evidence type="ECO:0000313" key="2">
    <source>
        <dbReference type="EMBL" id="SFD28334.1"/>
    </source>
</evidence>
<sequence length="113" mass="13047">MPPRTVRSVFPGETWRLHRGEELVGEIEVTDADFPWLSGPFRPQPAFAEFEPVFAAELELAESDDDWAAWEQIYDRINEALTLVSPRGPVAEFILHVQDGEAWFRWIDEPPPR</sequence>
<dbReference type="EMBL" id="FOME01000003">
    <property type="protein sequence ID" value="SFD28334.1"/>
    <property type="molecule type" value="Genomic_DNA"/>
</dbReference>
<protein>
    <submittedName>
        <fullName evidence="1">Uncharacterized protein</fullName>
    </submittedName>
</protein>
<dbReference type="Proteomes" id="UP000236729">
    <property type="component" value="Unassembled WGS sequence"/>
</dbReference>
<evidence type="ECO:0000313" key="3">
    <source>
        <dbReference type="Proteomes" id="UP000199690"/>
    </source>
</evidence>
<keyword evidence="3" id="KW-1185">Reference proteome</keyword>
<accession>A0A1I1R1S0</accession>
<evidence type="ECO:0000313" key="4">
    <source>
        <dbReference type="Proteomes" id="UP000236729"/>
    </source>
</evidence>
<gene>
    <name evidence="1" type="ORF">SAMN02982929_04423</name>
    <name evidence="2" type="ORF">SAMN05216506_103368</name>
</gene>
<accession>A0A1H6DGX7</accession>
<proteinExistence type="predicted"/>
<dbReference type="AlphaFoldDB" id="A0A1H6DGX7"/>
<evidence type="ECO:0000313" key="1">
    <source>
        <dbReference type="EMBL" id="SEG84392.1"/>
    </source>
</evidence>
<reference evidence="1" key="1">
    <citation type="submission" date="2016-10" db="EMBL/GenBank/DDBJ databases">
        <authorList>
            <person name="de Groot N.N."/>
        </authorList>
    </citation>
    <scope>NUCLEOTIDE SEQUENCE [LARGE SCALE GENOMIC DNA]</scope>
    <source>
        <strain evidence="1">ATCC 20501</strain>
    </source>
</reference>
<dbReference type="EMBL" id="FNVB01000006">
    <property type="protein sequence ID" value="SEG84392.1"/>
    <property type="molecule type" value="Genomic_DNA"/>
</dbReference>